<dbReference type="CDD" id="cd03250">
    <property type="entry name" value="ABCC_MRP_domain1"/>
    <property type="match status" value="1"/>
</dbReference>
<keyword evidence="11" id="KW-1278">Translocase</keyword>
<feature type="transmembrane region" description="Helical" evidence="17">
    <location>
        <begin position="357"/>
        <end position="378"/>
    </location>
</feature>
<dbReference type="InterPro" id="IPR050173">
    <property type="entry name" value="ABC_transporter_C-like"/>
</dbReference>
<dbReference type="InterPro" id="IPR027417">
    <property type="entry name" value="P-loop_NTPase"/>
</dbReference>
<keyword evidence="12 17" id="KW-1133">Transmembrane helix</keyword>
<feature type="compositionally biased region" description="Basic and acidic residues" evidence="16">
    <location>
        <begin position="898"/>
        <end position="910"/>
    </location>
</feature>
<feature type="transmembrane region" description="Helical" evidence="17">
    <location>
        <begin position="1129"/>
        <end position="1149"/>
    </location>
</feature>
<feature type="transmembrane region" description="Helical" evidence="17">
    <location>
        <begin position="1214"/>
        <end position="1235"/>
    </location>
</feature>
<keyword evidence="5" id="KW-1003">Cell membrane</keyword>
<evidence type="ECO:0000259" key="19">
    <source>
        <dbReference type="PROSITE" id="PS50929"/>
    </source>
</evidence>
<feature type="transmembrane region" description="Helical" evidence="17">
    <location>
        <begin position="1029"/>
        <end position="1054"/>
    </location>
</feature>
<feature type="compositionally biased region" description="Basic and acidic residues" evidence="16">
    <location>
        <begin position="917"/>
        <end position="941"/>
    </location>
</feature>
<dbReference type="Gene3D" id="1.20.1560.10">
    <property type="entry name" value="ABC transporter type 1, transmembrane domain"/>
    <property type="match status" value="2"/>
</dbReference>
<feature type="transmembrane region" description="Helical" evidence="17">
    <location>
        <begin position="458"/>
        <end position="478"/>
    </location>
</feature>
<feature type="transmembrane region" description="Helical" evidence="17">
    <location>
        <begin position="67"/>
        <end position="84"/>
    </location>
</feature>
<dbReference type="InterPro" id="IPR017871">
    <property type="entry name" value="ABC_transporter-like_CS"/>
</dbReference>
<dbReference type="GO" id="GO:0005886">
    <property type="term" value="C:plasma membrane"/>
    <property type="evidence" value="ECO:0007669"/>
    <property type="project" value="UniProtKB-SubCell"/>
</dbReference>
<dbReference type="Gene3D" id="3.40.50.300">
    <property type="entry name" value="P-loop containing nucleotide triphosphate hydrolases"/>
    <property type="match status" value="2"/>
</dbReference>
<feature type="transmembrane region" description="Helical" evidence="17">
    <location>
        <begin position="979"/>
        <end position="1001"/>
    </location>
</feature>
<feature type="domain" description="ABC transporter" evidence="18">
    <location>
        <begin position="635"/>
        <end position="857"/>
    </location>
</feature>
<dbReference type="InterPro" id="IPR003439">
    <property type="entry name" value="ABC_transporter-like_ATP-bd"/>
</dbReference>
<dbReference type="InterPro" id="IPR003593">
    <property type="entry name" value="AAA+_ATPase"/>
</dbReference>
<dbReference type="SUPFAM" id="SSF90123">
    <property type="entry name" value="ABC transporter transmembrane region"/>
    <property type="match status" value="2"/>
</dbReference>
<dbReference type="Proteomes" id="UP000242188">
    <property type="component" value="Unassembled WGS sequence"/>
</dbReference>
<accession>A0A210QB02</accession>
<dbReference type="GO" id="GO:0015431">
    <property type="term" value="F:ABC-type glutathione S-conjugate transporter activity"/>
    <property type="evidence" value="ECO:0007669"/>
    <property type="project" value="UniProtKB-EC"/>
</dbReference>
<dbReference type="Pfam" id="PF24357">
    <property type="entry name" value="TMD0_ABC"/>
    <property type="match status" value="1"/>
</dbReference>
<feature type="region of interest" description="Disordered" evidence="16">
    <location>
        <begin position="893"/>
        <end position="941"/>
    </location>
</feature>
<comment type="similarity">
    <text evidence="3">Belongs to the ABC transporter superfamily. ABCC family. Conjugate transporter (TC 3.A.1.208) subfamily.</text>
</comment>
<dbReference type="FunFam" id="3.40.50.300:FF:000293">
    <property type="entry name" value="ATP binding cassette subfamily C member 1"/>
    <property type="match status" value="1"/>
</dbReference>
<dbReference type="CDD" id="cd18595">
    <property type="entry name" value="ABC_6TM_MRP1_2_3_6_D1_like"/>
    <property type="match status" value="1"/>
</dbReference>
<feature type="transmembrane region" description="Helical" evidence="17">
    <location>
        <begin position="31"/>
        <end position="55"/>
    </location>
</feature>
<protein>
    <recommendedName>
        <fullName evidence="14">ABC-type glutathione-S-conjugate transporter</fullName>
        <ecNumber evidence="14">7.6.2.3</ecNumber>
    </recommendedName>
</protein>
<evidence type="ECO:0000256" key="12">
    <source>
        <dbReference type="ARBA" id="ARBA00022989"/>
    </source>
</evidence>
<dbReference type="FunFam" id="1.20.1560.10:FF:000020">
    <property type="entry name" value="ABC metal ion transporter"/>
    <property type="match status" value="1"/>
</dbReference>
<feature type="transmembrane region" description="Helical" evidence="17">
    <location>
        <begin position="1102"/>
        <end position="1123"/>
    </location>
</feature>
<dbReference type="NCBIfam" id="TIGR00957">
    <property type="entry name" value="MRP_assoc_pro"/>
    <property type="match status" value="1"/>
</dbReference>
<sequence>MEEYCNGTFWDINETWNSSWPQFTECFQNTVLVWVPCGFVWLALPFYLWYLLSVAGTTLKCSWKHRIKLAIVVILMAFLAYWIVEVVNDLKPEEQYWRAKLVGPIIYLITLCVVFLLMCLERWKALVTSGVLFVYWVLVAFTLIIPLYSMIIQKAYKDHLNGFVIFMVSTGLVLIQVLVHCVAEELPHTDKLISPEIKASFLSRMSFTWLDGLMVTGYRKTLTEEDVFNLGPSELSQNVVPRFERNWQRESAKQKIKAQTSRITEIPASSFENSTERTPLLASSPPDSKKDSPKKLVGKPSLTKVLFKTFGLELLNAHIFKLFYDALNFANPFLLRFLIDFTVPGPDGVYQQSWRGYVLTAGFFLTTIMQSFLFHQVFHMSTTLGLRVRAVIISAVYKKALSMSSASRKESTTGEIVNLMSVDTERIVSTLQYLWGIWSSPLQMAVALYFLYGTMGPSMFAGFGSLILMFPLNGYLMYKLQKLQEQQMKQKDIRIKVINEVLNGIKILKLYAWEMSFKEKIAAVRKLELKYIWKAGIFGCGFMFSWYIAPYLVSLATFATFIFASDNHFLDPQTAFVAISLFNILRFAVNIAPAVITEVVTANVSMKRLSKFLNSEDLDAKCVSHSSLERDAVVIRDGEFLWDEEVGTTLSDINVRVPEGGLVAVVGQVGAGKSSLISAILGEMTKVKGQVNVKGSLSYIPQQAWIQNATLQDNILFGEKLQQQRYDEILDSCALVSDMDMLPAGDQTEIGEKGINLSGGQKQRVSLARAVHFNSDIYLLDDPLSAVDSHVGKHIFDRVIGRKGLLKDKTRVLITHGVQWLPHVDTIVVMDNGRVTEIGSYDELLSHAGAFAKFLQTYFVQNEEDSDEEEDPEIAATKARILQRLTSINSEEGGELLRASESESGTDDKTLRRRKSKGLDRGMSRDDGEKKKGLDRALSKEAAVEKKTDDKLIEEEQSETGSVKLAVFFAYARSLGLPYAIALVLLSAGFQAMGVLSNMWLSNWTGDATLNNRTLGPPDSSIYMDKNKYYLGIYGALGAGQSIFITVFSLVLVFRTVKASKVLHGQMLHGILRSPMSFFDTTPIGRIVNRFSQDMDIIDRELPMTVQMFLDCLFMVIGSLFVISYSTPFFMVIILPVGFLYFLVQRFYIPSSRQLKRVESKTRSPIYNHFSETLAGASVIRAYSVQHKFITQSEERVDLNQKYSFASFSSNRWLGFRLEFLGNLIIVAAALLTVISRDGSGITGSIVGLSVTYALQITENLNWMVRMSSELETKVVSVERVKEYAEIPHEDKLVYKSHRPPSLWPENGEVKFKNYSTRYRTGLDLVLKNIDVTIQPGEKVGIVGRTGAGKSSLTLALFRLIEPASGSIIIDGENLNRMGLHDSRSRLTILPQDPVIFSGSLRMNLDPLDEYMDNDLWDALEHAHLKTFAQSLATGLEYDCGEGGQNLSVGQRQLVCLARSLLRKTKILVLDEATAAVDMETDDLIQQTIRTEFKDSTVLTIAHRLNTIMDYDRIMVLDKGEICEFDSPNSLLKNTSSVFYQLAKDAGIV</sequence>
<dbReference type="InterPro" id="IPR005292">
    <property type="entry name" value="MRP"/>
</dbReference>
<comment type="catalytic activity">
    <reaction evidence="15">
        <text>leukotriene C4(in) + ATP + H2O = leukotriene C4(out) + ADP + phosphate + H(+)</text>
        <dbReference type="Rhea" id="RHEA:38963"/>
        <dbReference type="ChEBI" id="CHEBI:15377"/>
        <dbReference type="ChEBI" id="CHEBI:15378"/>
        <dbReference type="ChEBI" id="CHEBI:30616"/>
        <dbReference type="ChEBI" id="CHEBI:43474"/>
        <dbReference type="ChEBI" id="CHEBI:57973"/>
        <dbReference type="ChEBI" id="CHEBI:456216"/>
    </reaction>
    <physiologicalReaction direction="left-to-right" evidence="15">
        <dbReference type="Rhea" id="RHEA:38964"/>
    </physiologicalReaction>
</comment>
<keyword evidence="6" id="KW-0926">Vacuole</keyword>
<dbReference type="PROSITE" id="PS50893">
    <property type="entry name" value="ABC_TRANSPORTER_2"/>
    <property type="match status" value="2"/>
</dbReference>
<evidence type="ECO:0000256" key="6">
    <source>
        <dbReference type="ARBA" id="ARBA00022554"/>
    </source>
</evidence>
<dbReference type="EC" id="7.6.2.3" evidence="14"/>
<evidence type="ECO:0000256" key="8">
    <source>
        <dbReference type="ARBA" id="ARBA00022737"/>
    </source>
</evidence>
<dbReference type="PROSITE" id="PS50929">
    <property type="entry name" value="ABC_TM1F"/>
    <property type="match status" value="2"/>
</dbReference>
<dbReference type="FunFam" id="3.40.50.300:FF:000074">
    <property type="entry name" value="Multidrug resistance-associated protein 5 isoform 1"/>
    <property type="match status" value="1"/>
</dbReference>
<dbReference type="PANTHER" id="PTHR24223:SF443">
    <property type="entry name" value="MULTIDRUG-RESISTANCE LIKE PROTEIN 1, ISOFORM I"/>
    <property type="match status" value="1"/>
</dbReference>
<comment type="caution">
    <text evidence="20">The sequence shown here is derived from an EMBL/GenBank/DDBJ whole genome shotgun (WGS) entry which is preliminary data.</text>
</comment>
<keyword evidence="7 17" id="KW-0812">Transmembrane</keyword>
<keyword evidence="4" id="KW-0813">Transport</keyword>
<keyword evidence="8" id="KW-0677">Repeat</keyword>
<evidence type="ECO:0000256" key="11">
    <source>
        <dbReference type="ARBA" id="ARBA00022967"/>
    </source>
</evidence>
<feature type="transmembrane region" description="Helical" evidence="17">
    <location>
        <begin position="163"/>
        <end position="183"/>
    </location>
</feature>
<dbReference type="PROSITE" id="PS00211">
    <property type="entry name" value="ABC_TRANSPORTER_1"/>
    <property type="match status" value="2"/>
</dbReference>
<dbReference type="GO" id="GO:0016887">
    <property type="term" value="F:ATP hydrolysis activity"/>
    <property type="evidence" value="ECO:0007669"/>
    <property type="project" value="InterPro"/>
</dbReference>
<dbReference type="GO" id="GO:0005524">
    <property type="term" value="F:ATP binding"/>
    <property type="evidence" value="ECO:0007669"/>
    <property type="project" value="UniProtKB-KW"/>
</dbReference>
<comment type="subcellular location">
    <subcellularLocation>
        <location evidence="2">Cell membrane</location>
        <topology evidence="2">Multi-pass membrane protein</topology>
    </subcellularLocation>
    <subcellularLocation>
        <location evidence="1">Vacuole membrane</location>
        <topology evidence="1">Multi-pass membrane protein</topology>
    </subcellularLocation>
</comment>
<evidence type="ECO:0000256" key="2">
    <source>
        <dbReference type="ARBA" id="ARBA00004651"/>
    </source>
</evidence>
<keyword evidence="13 17" id="KW-0472">Membrane</keyword>
<evidence type="ECO:0000256" key="16">
    <source>
        <dbReference type="SAM" id="MobiDB-lite"/>
    </source>
</evidence>
<proteinExistence type="inferred from homology"/>
<feature type="domain" description="ABC transporter" evidence="18">
    <location>
        <begin position="1310"/>
        <end position="1544"/>
    </location>
</feature>
<dbReference type="OrthoDB" id="6500128at2759"/>
<evidence type="ECO:0000256" key="15">
    <source>
        <dbReference type="ARBA" id="ARBA00047523"/>
    </source>
</evidence>
<evidence type="ECO:0000256" key="3">
    <source>
        <dbReference type="ARBA" id="ARBA00009726"/>
    </source>
</evidence>
<evidence type="ECO:0000256" key="13">
    <source>
        <dbReference type="ARBA" id="ARBA00023136"/>
    </source>
</evidence>
<dbReference type="FunFam" id="1.20.1560.10:FF:000001">
    <property type="entry name" value="ATP-binding cassette subfamily C member 1"/>
    <property type="match status" value="1"/>
</dbReference>
<evidence type="ECO:0000256" key="10">
    <source>
        <dbReference type="ARBA" id="ARBA00022840"/>
    </source>
</evidence>
<evidence type="ECO:0000256" key="14">
    <source>
        <dbReference type="ARBA" id="ARBA00024220"/>
    </source>
</evidence>
<name>A0A210QB02_MIZYE</name>
<dbReference type="SUPFAM" id="SSF52540">
    <property type="entry name" value="P-loop containing nucleoside triphosphate hydrolases"/>
    <property type="match status" value="2"/>
</dbReference>
<feature type="region of interest" description="Disordered" evidence="16">
    <location>
        <begin position="271"/>
        <end position="295"/>
    </location>
</feature>
<organism evidence="20 21">
    <name type="scientific">Mizuhopecten yessoensis</name>
    <name type="common">Japanese scallop</name>
    <name type="synonym">Patinopecten yessoensis</name>
    <dbReference type="NCBI Taxonomy" id="6573"/>
    <lineage>
        <taxon>Eukaryota</taxon>
        <taxon>Metazoa</taxon>
        <taxon>Spiralia</taxon>
        <taxon>Lophotrochozoa</taxon>
        <taxon>Mollusca</taxon>
        <taxon>Bivalvia</taxon>
        <taxon>Autobranchia</taxon>
        <taxon>Pteriomorphia</taxon>
        <taxon>Pectinida</taxon>
        <taxon>Pectinoidea</taxon>
        <taxon>Pectinidae</taxon>
        <taxon>Mizuhopecten</taxon>
    </lineage>
</organism>
<evidence type="ECO:0000313" key="20">
    <source>
        <dbReference type="EMBL" id="OWF45908.1"/>
    </source>
</evidence>
<evidence type="ECO:0000256" key="4">
    <source>
        <dbReference type="ARBA" id="ARBA00022448"/>
    </source>
</evidence>
<keyword evidence="10" id="KW-0067">ATP-binding</keyword>
<feature type="transmembrane region" description="Helical" evidence="17">
    <location>
        <begin position="535"/>
        <end position="563"/>
    </location>
</feature>
<dbReference type="Pfam" id="PF00005">
    <property type="entry name" value="ABC_tran"/>
    <property type="match status" value="2"/>
</dbReference>
<evidence type="ECO:0000256" key="17">
    <source>
        <dbReference type="SAM" id="Phobius"/>
    </source>
</evidence>
<dbReference type="GO" id="GO:0005774">
    <property type="term" value="C:vacuolar membrane"/>
    <property type="evidence" value="ECO:0007669"/>
    <property type="project" value="UniProtKB-SubCell"/>
</dbReference>
<feature type="transmembrane region" description="Helical" evidence="17">
    <location>
        <begin position="104"/>
        <end position="120"/>
    </location>
</feature>
<dbReference type="EMBL" id="NEDP02004373">
    <property type="protein sequence ID" value="OWF45908.1"/>
    <property type="molecule type" value="Genomic_DNA"/>
</dbReference>
<feature type="transmembrane region" description="Helical" evidence="17">
    <location>
        <begin position="132"/>
        <end position="151"/>
    </location>
</feature>
<feature type="domain" description="ABC transmembrane type-1" evidence="19">
    <location>
        <begin position="319"/>
        <end position="601"/>
    </location>
</feature>
<evidence type="ECO:0000256" key="5">
    <source>
        <dbReference type="ARBA" id="ARBA00022475"/>
    </source>
</evidence>
<dbReference type="InterPro" id="IPR056227">
    <property type="entry name" value="TMD0_ABC"/>
</dbReference>
<dbReference type="InterPro" id="IPR011527">
    <property type="entry name" value="ABC1_TM_dom"/>
</dbReference>
<gene>
    <name evidence="20" type="ORF">KP79_PYT07304</name>
</gene>
<dbReference type="CDD" id="cd03244">
    <property type="entry name" value="ABCC_MRP_domain2"/>
    <property type="match status" value="1"/>
</dbReference>
<dbReference type="PANTHER" id="PTHR24223">
    <property type="entry name" value="ATP-BINDING CASSETTE SUB-FAMILY C"/>
    <property type="match status" value="1"/>
</dbReference>
<evidence type="ECO:0000313" key="21">
    <source>
        <dbReference type="Proteomes" id="UP000242188"/>
    </source>
</evidence>
<feature type="transmembrane region" description="Helical" evidence="17">
    <location>
        <begin position="575"/>
        <end position="601"/>
    </location>
</feature>
<dbReference type="InterPro" id="IPR036640">
    <property type="entry name" value="ABC1_TM_sf"/>
</dbReference>
<evidence type="ECO:0000256" key="1">
    <source>
        <dbReference type="ARBA" id="ARBA00004128"/>
    </source>
</evidence>
<dbReference type="CDD" id="cd18603">
    <property type="entry name" value="ABC_6TM_MRP1_2_3_6_D2_like"/>
    <property type="match status" value="1"/>
</dbReference>
<dbReference type="Pfam" id="PF00664">
    <property type="entry name" value="ABC_membrane"/>
    <property type="match status" value="2"/>
</dbReference>
<evidence type="ECO:0000259" key="18">
    <source>
        <dbReference type="PROSITE" id="PS50893"/>
    </source>
</evidence>
<evidence type="ECO:0000256" key="9">
    <source>
        <dbReference type="ARBA" id="ARBA00022741"/>
    </source>
</evidence>
<keyword evidence="9" id="KW-0547">Nucleotide-binding</keyword>
<dbReference type="STRING" id="6573.A0A210QB02"/>
<feature type="domain" description="ABC transmembrane type-1" evidence="19">
    <location>
        <begin position="981"/>
        <end position="1273"/>
    </location>
</feature>
<dbReference type="GO" id="GO:0000323">
    <property type="term" value="C:lytic vacuole"/>
    <property type="evidence" value="ECO:0007669"/>
    <property type="project" value="UniProtKB-ARBA"/>
</dbReference>
<evidence type="ECO:0000256" key="7">
    <source>
        <dbReference type="ARBA" id="ARBA00022692"/>
    </source>
</evidence>
<reference evidence="20 21" key="1">
    <citation type="journal article" date="2017" name="Nat. Ecol. Evol.">
        <title>Scallop genome provides insights into evolution of bilaterian karyotype and development.</title>
        <authorList>
            <person name="Wang S."/>
            <person name="Zhang J."/>
            <person name="Jiao W."/>
            <person name="Li J."/>
            <person name="Xun X."/>
            <person name="Sun Y."/>
            <person name="Guo X."/>
            <person name="Huan P."/>
            <person name="Dong B."/>
            <person name="Zhang L."/>
            <person name="Hu X."/>
            <person name="Sun X."/>
            <person name="Wang J."/>
            <person name="Zhao C."/>
            <person name="Wang Y."/>
            <person name="Wang D."/>
            <person name="Huang X."/>
            <person name="Wang R."/>
            <person name="Lv J."/>
            <person name="Li Y."/>
            <person name="Zhang Z."/>
            <person name="Liu B."/>
            <person name="Lu W."/>
            <person name="Hui Y."/>
            <person name="Liang J."/>
            <person name="Zhou Z."/>
            <person name="Hou R."/>
            <person name="Li X."/>
            <person name="Liu Y."/>
            <person name="Li H."/>
            <person name="Ning X."/>
            <person name="Lin Y."/>
            <person name="Zhao L."/>
            <person name="Xing Q."/>
            <person name="Dou J."/>
            <person name="Li Y."/>
            <person name="Mao J."/>
            <person name="Guo H."/>
            <person name="Dou H."/>
            <person name="Li T."/>
            <person name="Mu C."/>
            <person name="Jiang W."/>
            <person name="Fu Q."/>
            <person name="Fu X."/>
            <person name="Miao Y."/>
            <person name="Liu J."/>
            <person name="Yu Q."/>
            <person name="Li R."/>
            <person name="Liao H."/>
            <person name="Li X."/>
            <person name="Kong Y."/>
            <person name="Jiang Z."/>
            <person name="Chourrout D."/>
            <person name="Li R."/>
            <person name="Bao Z."/>
        </authorList>
    </citation>
    <scope>NUCLEOTIDE SEQUENCE [LARGE SCALE GENOMIC DNA]</scope>
    <source>
        <strain evidence="20 21">PY_sf001</strain>
    </source>
</reference>
<dbReference type="SMART" id="SM00382">
    <property type="entry name" value="AAA"/>
    <property type="match status" value="2"/>
</dbReference>
<keyword evidence="21" id="KW-1185">Reference proteome</keyword>